<dbReference type="SUPFAM" id="SSF53474">
    <property type="entry name" value="alpha/beta-Hydrolases"/>
    <property type="match status" value="1"/>
</dbReference>
<dbReference type="GO" id="GO:0005976">
    <property type="term" value="P:polysaccharide metabolic process"/>
    <property type="evidence" value="ECO:0007669"/>
    <property type="project" value="TreeGrafter"/>
</dbReference>
<dbReference type="InterPro" id="IPR039069">
    <property type="entry name" value="CE7"/>
</dbReference>
<evidence type="ECO:0000259" key="4">
    <source>
        <dbReference type="Pfam" id="PF05448"/>
    </source>
</evidence>
<dbReference type="RefSeq" id="WP_154730016.1">
    <property type="nucleotide sequence ID" value="NZ_SZYE01000102.1"/>
</dbReference>
<dbReference type="PANTHER" id="PTHR40111:SF1">
    <property type="entry name" value="CEPHALOSPORIN-C DEACETYLASE"/>
    <property type="match status" value="1"/>
</dbReference>
<evidence type="ECO:0000313" key="5">
    <source>
        <dbReference type="EMBL" id="TKR23185.1"/>
    </source>
</evidence>
<reference evidence="5 6" key="1">
    <citation type="submission" date="2019-05" db="EMBL/GenBank/DDBJ databases">
        <title>Genome sequence of Cellulomonas hominis strain CS1.</title>
        <authorList>
            <person name="Belmont J."/>
            <person name="Maclea K.S."/>
        </authorList>
    </citation>
    <scope>NUCLEOTIDE SEQUENCE [LARGE SCALE GENOMIC DNA]</scope>
    <source>
        <strain evidence="5 6">CS1</strain>
    </source>
</reference>
<evidence type="ECO:0000313" key="6">
    <source>
        <dbReference type="Proteomes" id="UP000308121"/>
    </source>
</evidence>
<dbReference type="InterPro" id="IPR008391">
    <property type="entry name" value="AXE1_dom"/>
</dbReference>
<feature type="active site" description="Charge relay system" evidence="1">
    <location>
        <position position="299"/>
    </location>
</feature>
<gene>
    <name evidence="5" type="ORF">FA014_12555</name>
</gene>
<feature type="domain" description="Acetyl xylan esterase" evidence="4">
    <location>
        <begin position="3"/>
        <end position="315"/>
    </location>
</feature>
<feature type="active site" description="Nucleophile" evidence="1">
    <location>
        <position position="185"/>
    </location>
</feature>
<organism evidence="5 6">
    <name type="scientific">Cellulomonas hominis</name>
    <dbReference type="NCBI Taxonomy" id="156981"/>
    <lineage>
        <taxon>Bacteria</taxon>
        <taxon>Bacillati</taxon>
        <taxon>Actinomycetota</taxon>
        <taxon>Actinomycetes</taxon>
        <taxon>Micrococcales</taxon>
        <taxon>Cellulomonadaceae</taxon>
        <taxon>Cellulomonas</taxon>
    </lineage>
</organism>
<dbReference type="OrthoDB" id="9770528at2"/>
<proteinExistence type="predicted"/>
<name>A0A7Z8JYC9_9CELL</name>
<evidence type="ECO:0000256" key="2">
    <source>
        <dbReference type="PIRSR" id="PIRSR639069-2"/>
    </source>
</evidence>
<feature type="binding site" evidence="2">
    <location>
        <position position="91"/>
    </location>
    <ligand>
        <name>substrate</name>
    </ligand>
</feature>
<accession>A0A7Z8JYC9</accession>
<dbReference type="PANTHER" id="PTHR40111">
    <property type="entry name" value="CEPHALOSPORIN-C DEACETYLASE"/>
    <property type="match status" value="1"/>
</dbReference>
<protein>
    <submittedName>
        <fullName evidence="5">Acetylxylan esterase</fullName>
    </submittedName>
</protein>
<dbReference type="EMBL" id="SZYE01000102">
    <property type="protein sequence ID" value="TKR23185.1"/>
    <property type="molecule type" value="Genomic_DNA"/>
</dbReference>
<dbReference type="AlphaFoldDB" id="A0A7Z8JYC9"/>
<evidence type="ECO:0000256" key="1">
    <source>
        <dbReference type="PIRSR" id="PIRSR639069-1"/>
    </source>
</evidence>
<dbReference type="Pfam" id="PF05448">
    <property type="entry name" value="AXE1"/>
    <property type="match status" value="1"/>
</dbReference>
<sequence>MLQDLPEPALWEHASALVEPADLDAFWARTLADARRHDAAPTLVAEPTPLTTLDVWDVTFPGFAGDPVRAWYRRPAGVTGPLPVVVQYVGYGGGRGAPTENLLWASAGFAHLQMDTRGQGSGWSRGDTPDPWGTGPQAPGVMTRGIDDPETYYYRRLLTDAVRAVDAARALPGVDRDRVAVVGGSQGAAMAIAAGALADVSAVVADVPFLCDIARAIGITDSKPYAEVVEYLAVHRGAEDGVLRTLSYVDGVGLARRGRAPARFSVALMDVVVPPSTVVAAHRAWGGPKELRVWRYNGHESGGPDQDRESVEFVARELGAGPH</sequence>
<dbReference type="GO" id="GO:0052689">
    <property type="term" value="F:carboxylic ester hydrolase activity"/>
    <property type="evidence" value="ECO:0007669"/>
    <property type="project" value="TreeGrafter"/>
</dbReference>
<dbReference type="InterPro" id="IPR029058">
    <property type="entry name" value="AB_hydrolase_fold"/>
</dbReference>
<dbReference type="Proteomes" id="UP000308121">
    <property type="component" value="Unassembled WGS sequence"/>
</dbReference>
<feature type="region of interest" description="Disordered" evidence="3">
    <location>
        <begin position="117"/>
        <end position="141"/>
    </location>
</feature>
<comment type="caution">
    <text evidence="5">The sequence shown here is derived from an EMBL/GenBank/DDBJ whole genome shotgun (WGS) entry which is preliminary data.</text>
</comment>
<dbReference type="Gene3D" id="3.40.50.1820">
    <property type="entry name" value="alpha/beta hydrolase"/>
    <property type="match status" value="1"/>
</dbReference>
<feature type="active site" description="Charge relay system" evidence="1">
    <location>
        <position position="270"/>
    </location>
</feature>
<evidence type="ECO:0000256" key="3">
    <source>
        <dbReference type="SAM" id="MobiDB-lite"/>
    </source>
</evidence>